<sequence length="87" mass="9954">MGRSEAKKLISIKSLINLKDSLVVQDAQFVGNYTVGFKLYLTLNNIKYVVATTSVEPESKRFFNLDRAIKKIQLQTNIKQFSIEIKD</sequence>
<comment type="caution">
    <text evidence="2">The sequence shown here is derived from an EMBL/GenBank/DDBJ whole genome shotgun (WGS) entry which is preliminary data.</text>
</comment>
<proteinExistence type="predicted"/>
<dbReference type="EMBL" id="WIOC01000032">
    <property type="protein sequence ID" value="MQR51180.1"/>
    <property type="molecule type" value="Genomic_DNA"/>
</dbReference>
<reference evidence="1 3" key="2">
    <citation type="submission" date="2019-10" db="EMBL/GenBank/DDBJ databases">
        <title>Genetic environment of the oxa23 gene and comparative analysis of carbapenem resistant Acinetobacter baumannii isolates belonging to global clone 1, lineage 2 recovered in a burns hospital outbreak in 2012-2013.</title>
        <authorList>
            <person name="Douraghi M."/>
            <person name="Aris P."/>
            <person name="Kenyon J."/>
            <person name="Hamidian M."/>
        </authorList>
    </citation>
    <scope>NUCLEOTIDE SEQUENCE [LARGE SCALE GENOMIC DNA]</scope>
    <source>
        <strain evidence="1 3">ABS103</strain>
    </source>
</reference>
<dbReference type="EMBL" id="VYTF01000031">
    <property type="protein sequence ID" value="MQZ28881.1"/>
    <property type="molecule type" value="Genomic_DNA"/>
</dbReference>
<evidence type="ECO:0000313" key="3">
    <source>
        <dbReference type="Proteomes" id="UP000461234"/>
    </source>
</evidence>
<accession>A0A646LUY1</accession>
<organism evidence="2">
    <name type="scientific">Acinetobacter baumannii</name>
    <dbReference type="NCBI Taxonomy" id="470"/>
    <lineage>
        <taxon>Bacteria</taxon>
        <taxon>Pseudomonadati</taxon>
        <taxon>Pseudomonadota</taxon>
        <taxon>Gammaproteobacteria</taxon>
        <taxon>Moraxellales</taxon>
        <taxon>Moraxellaceae</taxon>
        <taxon>Acinetobacter</taxon>
        <taxon>Acinetobacter calcoaceticus/baumannii complex</taxon>
    </lineage>
</organism>
<evidence type="ECO:0000313" key="1">
    <source>
        <dbReference type="EMBL" id="MQR51180.1"/>
    </source>
</evidence>
<dbReference type="AlphaFoldDB" id="A0A646LUY1"/>
<reference evidence="2" key="1">
    <citation type="submission" date="2019-09" db="EMBL/GenBank/DDBJ databases">
        <title>Distinct mechanisms of dissemination of NDM-1 metallo-beta-betalactamase in Acinetobacter species spp. in Argentina.</title>
        <authorList>
            <person name="Maria R.S."/>
            <person name="Adams M.D."/>
        </authorList>
    </citation>
    <scope>NUCLEOTIDE SEQUENCE</scope>
    <source>
        <strain evidence="2">AMA3</strain>
    </source>
</reference>
<dbReference type="Proteomes" id="UP000461234">
    <property type="component" value="Unassembled WGS sequence"/>
</dbReference>
<name>A0A646LUY1_ACIBA</name>
<dbReference type="RefSeq" id="WP_000533700.1">
    <property type="nucleotide sequence ID" value="NZ_CAXNZP010000051.1"/>
</dbReference>
<evidence type="ECO:0000313" key="2">
    <source>
        <dbReference type="EMBL" id="MQZ28881.1"/>
    </source>
</evidence>
<protein>
    <submittedName>
        <fullName evidence="2">Uncharacterized protein</fullName>
    </submittedName>
</protein>
<gene>
    <name evidence="1" type="ORF">F2P40_17950</name>
    <name evidence="2" type="ORF">F4T87_17985</name>
</gene>